<reference evidence="2 3" key="1">
    <citation type="submission" date="2016-07" db="EMBL/GenBank/DDBJ databases">
        <title>Draft genome of the white-rot fungus Obba rivulosa 3A-2.</title>
        <authorList>
            <consortium name="DOE Joint Genome Institute"/>
            <person name="Miettinen O."/>
            <person name="Riley R."/>
            <person name="Acob R."/>
            <person name="Barry K."/>
            <person name="Cullen D."/>
            <person name="De Vries R."/>
            <person name="Hainaut M."/>
            <person name="Hatakka A."/>
            <person name="Henrissat B."/>
            <person name="Hilden K."/>
            <person name="Kuo R."/>
            <person name="Labutti K."/>
            <person name="Lipzen A."/>
            <person name="Makela M.R."/>
            <person name="Sandor L."/>
            <person name="Spatafora J.W."/>
            <person name="Grigoriev I.V."/>
            <person name="Hibbett D.S."/>
        </authorList>
    </citation>
    <scope>NUCLEOTIDE SEQUENCE [LARGE SCALE GENOMIC DNA]</scope>
    <source>
        <strain evidence="2 3">3A-2</strain>
    </source>
</reference>
<dbReference type="AlphaFoldDB" id="A0A8E2DQA1"/>
<dbReference type="Proteomes" id="UP000250043">
    <property type="component" value="Unassembled WGS sequence"/>
</dbReference>
<evidence type="ECO:0000313" key="2">
    <source>
        <dbReference type="EMBL" id="OCH93734.1"/>
    </source>
</evidence>
<proteinExistence type="predicted"/>
<name>A0A8E2DQA1_9APHY</name>
<feature type="region of interest" description="Disordered" evidence="1">
    <location>
        <begin position="46"/>
        <end position="70"/>
    </location>
</feature>
<sequence>MNGFQVRRQRAFLKISLHPPRSAHTIHANRPDNAAICENVQMEREGVMGPPRASARNRRRPHCLRRRTSPRSRDAFLARARATELFLRTSLARALRGGESPGPTHAQIARARPPGPCIGGAARAPGRTPSNSIHAPCRVATPHMGSWPSSMAPCSAVATCYCRRWERRWPRCGASMRSGYAGRAARCHLGLRAATPPGPESVAWDTICRAGDSRLVALARSSNWRQWMEGPCMRHLHICIGGP</sequence>
<gene>
    <name evidence="2" type="ORF">OBBRIDRAFT_265580</name>
</gene>
<dbReference type="EMBL" id="KV722351">
    <property type="protein sequence ID" value="OCH93734.1"/>
    <property type="molecule type" value="Genomic_DNA"/>
</dbReference>
<accession>A0A8E2DQA1</accession>
<keyword evidence="3" id="KW-1185">Reference proteome</keyword>
<evidence type="ECO:0000313" key="3">
    <source>
        <dbReference type="Proteomes" id="UP000250043"/>
    </source>
</evidence>
<feature type="compositionally biased region" description="Basic residues" evidence="1">
    <location>
        <begin position="55"/>
        <end position="70"/>
    </location>
</feature>
<protein>
    <submittedName>
        <fullName evidence="2">Uncharacterized protein</fullName>
    </submittedName>
</protein>
<evidence type="ECO:0000256" key="1">
    <source>
        <dbReference type="SAM" id="MobiDB-lite"/>
    </source>
</evidence>
<organism evidence="2 3">
    <name type="scientific">Obba rivulosa</name>
    <dbReference type="NCBI Taxonomy" id="1052685"/>
    <lineage>
        <taxon>Eukaryota</taxon>
        <taxon>Fungi</taxon>
        <taxon>Dikarya</taxon>
        <taxon>Basidiomycota</taxon>
        <taxon>Agaricomycotina</taxon>
        <taxon>Agaricomycetes</taxon>
        <taxon>Polyporales</taxon>
        <taxon>Gelatoporiaceae</taxon>
        <taxon>Obba</taxon>
    </lineage>
</organism>